<dbReference type="EMBL" id="VCHE01000075">
    <property type="protein sequence ID" value="KAB2572594.1"/>
    <property type="molecule type" value="Genomic_DNA"/>
</dbReference>
<dbReference type="Proteomes" id="UP000325902">
    <property type="component" value="Unassembled WGS sequence"/>
</dbReference>
<organism evidence="1 2">
    <name type="scientific">Lasiodiplodia theobromae</name>
    <dbReference type="NCBI Taxonomy" id="45133"/>
    <lineage>
        <taxon>Eukaryota</taxon>
        <taxon>Fungi</taxon>
        <taxon>Dikarya</taxon>
        <taxon>Ascomycota</taxon>
        <taxon>Pezizomycotina</taxon>
        <taxon>Dothideomycetes</taxon>
        <taxon>Dothideomycetes incertae sedis</taxon>
        <taxon>Botryosphaeriales</taxon>
        <taxon>Botryosphaeriaceae</taxon>
        <taxon>Lasiodiplodia</taxon>
    </lineage>
</organism>
<evidence type="ECO:0000313" key="2">
    <source>
        <dbReference type="Proteomes" id="UP000325902"/>
    </source>
</evidence>
<name>A0A5N5D5G3_9PEZI</name>
<comment type="caution">
    <text evidence="1">The sequence shown here is derived from an EMBL/GenBank/DDBJ whole genome shotgun (WGS) entry which is preliminary data.</text>
</comment>
<evidence type="ECO:0000313" key="1">
    <source>
        <dbReference type="EMBL" id="KAB2572594.1"/>
    </source>
</evidence>
<dbReference type="AlphaFoldDB" id="A0A5N5D5G3"/>
<dbReference type="OrthoDB" id="415825at2759"/>
<protein>
    <submittedName>
        <fullName evidence="1">FAD-linked oxidoreductase azaL</fullName>
    </submittedName>
</protein>
<proteinExistence type="predicted"/>
<dbReference type="Gene3D" id="3.40.462.20">
    <property type="match status" value="1"/>
</dbReference>
<reference evidence="1 2" key="1">
    <citation type="journal article" date="2019" name="Sci. Rep.">
        <title>A multi-omics analysis of the grapevine pathogen Lasiodiplodia theobromae reveals that temperature affects the expression of virulence- and pathogenicity-related genes.</title>
        <authorList>
            <person name="Felix C."/>
            <person name="Meneses R."/>
            <person name="Goncalves M.F.M."/>
            <person name="Tilleman L."/>
            <person name="Duarte A.S."/>
            <person name="Jorrin-Novo J.V."/>
            <person name="Van de Peer Y."/>
            <person name="Deforce D."/>
            <person name="Van Nieuwerburgh F."/>
            <person name="Esteves A.C."/>
            <person name="Alves A."/>
        </authorList>
    </citation>
    <scope>NUCLEOTIDE SEQUENCE [LARGE SCALE GENOMIC DNA]</scope>
    <source>
        <strain evidence="1 2">LA-SOL3</strain>
    </source>
</reference>
<dbReference type="Gene3D" id="3.30.465.10">
    <property type="match status" value="1"/>
</dbReference>
<keyword evidence="2" id="KW-1185">Reference proteome</keyword>
<accession>A0A5N5D5G3</accession>
<sequence>MLPNTTVVEASTETNPDLFWAFENSGFILNATYRVYDQAPNGMNLNADFVYPSNVADAFYQKLKEIDPMPAPLSIATRLGWNAEYNDTTMTVKAVCAGPESEGREAIEFLLQLGPILQQNITEVPWHQVIQR</sequence>
<dbReference type="InterPro" id="IPR016169">
    <property type="entry name" value="FAD-bd_PCMH_sub2"/>
</dbReference>
<gene>
    <name evidence="1" type="primary">azaL_1</name>
    <name evidence="1" type="ORF">DBV05_g8759</name>
</gene>